<dbReference type="InterPro" id="IPR008024">
    <property type="entry name" value="YiaAB"/>
</dbReference>
<gene>
    <name evidence="3" type="ORF">SYV04_20575</name>
</gene>
<protein>
    <submittedName>
        <fullName evidence="3">YiaA/YiaB family inner membrane protein</fullName>
    </submittedName>
</protein>
<dbReference type="PANTHER" id="PTHR37290:SF1">
    <property type="entry name" value="INNER MEMBRANE PROTEIN YIAA"/>
    <property type="match status" value="1"/>
</dbReference>
<evidence type="ECO:0000313" key="4">
    <source>
        <dbReference type="Proteomes" id="UP001291309"/>
    </source>
</evidence>
<reference evidence="3 4" key="1">
    <citation type="submission" date="2023-12" db="EMBL/GenBank/DDBJ databases">
        <title>the genome sequence of Hyalangium sp. s54d21.</title>
        <authorList>
            <person name="Zhang X."/>
        </authorList>
    </citation>
    <scope>NUCLEOTIDE SEQUENCE [LARGE SCALE GENOMIC DNA]</scope>
    <source>
        <strain evidence="4">s54d21</strain>
    </source>
</reference>
<dbReference type="Pfam" id="PF05360">
    <property type="entry name" value="YiaAB"/>
    <property type="match status" value="1"/>
</dbReference>
<keyword evidence="1" id="KW-0472">Membrane</keyword>
<dbReference type="PANTHER" id="PTHR37290">
    <property type="entry name" value="INNER MEMBRANE PROTEIN YIAA-RELATED"/>
    <property type="match status" value="1"/>
</dbReference>
<evidence type="ECO:0000259" key="2">
    <source>
        <dbReference type="Pfam" id="PF05360"/>
    </source>
</evidence>
<comment type="caution">
    <text evidence="3">The sequence shown here is derived from an EMBL/GenBank/DDBJ whole genome shotgun (WGS) entry which is preliminary data.</text>
</comment>
<keyword evidence="1" id="KW-1133">Transmembrane helix</keyword>
<keyword evidence="4" id="KW-1185">Reference proteome</keyword>
<organism evidence="3 4">
    <name type="scientific">Hyalangium rubrum</name>
    <dbReference type="NCBI Taxonomy" id="3103134"/>
    <lineage>
        <taxon>Bacteria</taxon>
        <taxon>Pseudomonadati</taxon>
        <taxon>Myxococcota</taxon>
        <taxon>Myxococcia</taxon>
        <taxon>Myxococcales</taxon>
        <taxon>Cystobacterineae</taxon>
        <taxon>Archangiaceae</taxon>
        <taxon>Hyalangium</taxon>
    </lineage>
</organism>
<feature type="transmembrane region" description="Helical" evidence="1">
    <location>
        <begin position="46"/>
        <end position="67"/>
    </location>
</feature>
<evidence type="ECO:0000256" key="1">
    <source>
        <dbReference type="SAM" id="Phobius"/>
    </source>
</evidence>
<accession>A0ABU5H5S1</accession>
<dbReference type="RefSeq" id="WP_321547560.1">
    <property type="nucleotide sequence ID" value="NZ_JAXIVS010000007.1"/>
</dbReference>
<sequence length="102" mass="11283">MSMSRTSPTAAVQPVHSHAWVIQTWLSFVLALGVTAMGVYHLPVDGWMKAFLGMGMLFTVGSTFSLAKTLRDVHEQQRITARIDEARMTKLLAEVDPLSPKL</sequence>
<feature type="transmembrane region" description="Helical" evidence="1">
    <location>
        <begin position="20"/>
        <end position="40"/>
    </location>
</feature>
<name>A0ABU5H5S1_9BACT</name>
<dbReference type="Proteomes" id="UP001291309">
    <property type="component" value="Unassembled WGS sequence"/>
</dbReference>
<evidence type="ECO:0000313" key="3">
    <source>
        <dbReference type="EMBL" id="MDY7228831.1"/>
    </source>
</evidence>
<proteinExistence type="predicted"/>
<dbReference type="InterPro" id="IPR038972">
    <property type="entry name" value="YiaA-like"/>
</dbReference>
<feature type="domain" description="YiaAB two helix" evidence="2">
    <location>
        <begin position="20"/>
        <end position="72"/>
    </location>
</feature>
<dbReference type="EMBL" id="JAXIVS010000007">
    <property type="protein sequence ID" value="MDY7228831.1"/>
    <property type="molecule type" value="Genomic_DNA"/>
</dbReference>
<keyword evidence="1" id="KW-0812">Transmembrane</keyword>